<name>A0ABT9QKN9_9ACTN</name>
<reference evidence="10 11" key="1">
    <citation type="submission" date="2023-07" db="EMBL/GenBank/DDBJ databases">
        <title>Sequencing the genomes of 1000 actinobacteria strains.</title>
        <authorList>
            <person name="Klenk H.-P."/>
        </authorList>
    </citation>
    <scope>NUCLEOTIDE SEQUENCE [LARGE SCALE GENOMIC DNA]</scope>
    <source>
        <strain evidence="10 11">DSM 46740</strain>
    </source>
</reference>
<evidence type="ECO:0000256" key="8">
    <source>
        <dbReference type="ARBA" id="ARBA00031737"/>
    </source>
</evidence>
<keyword evidence="5 10" id="KW-0132">Cell division</keyword>
<dbReference type="NCBIfam" id="TIGR03544">
    <property type="entry name" value="DivI1A_domain"/>
    <property type="match status" value="1"/>
</dbReference>
<evidence type="ECO:0000256" key="2">
    <source>
        <dbReference type="ARBA" id="ARBA00009008"/>
    </source>
</evidence>
<comment type="similarity">
    <text evidence="2">Belongs to the DivIVA family.</text>
</comment>
<evidence type="ECO:0000256" key="1">
    <source>
        <dbReference type="ARBA" id="ARBA00004496"/>
    </source>
</evidence>
<dbReference type="PANTHER" id="PTHR35794:SF2">
    <property type="entry name" value="CELL DIVISION PROTEIN DIVIVA"/>
    <property type="match status" value="1"/>
</dbReference>
<evidence type="ECO:0000256" key="7">
    <source>
        <dbReference type="ARBA" id="ARBA00023306"/>
    </source>
</evidence>
<evidence type="ECO:0000256" key="4">
    <source>
        <dbReference type="ARBA" id="ARBA00022490"/>
    </source>
</evidence>
<feature type="coiled-coil region" evidence="9">
    <location>
        <begin position="99"/>
        <end position="152"/>
    </location>
</feature>
<organism evidence="10 11">
    <name type="scientific">Streptosporangium lutulentum</name>
    <dbReference type="NCBI Taxonomy" id="1461250"/>
    <lineage>
        <taxon>Bacteria</taxon>
        <taxon>Bacillati</taxon>
        <taxon>Actinomycetota</taxon>
        <taxon>Actinomycetes</taxon>
        <taxon>Streptosporangiales</taxon>
        <taxon>Streptosporangiaceae</taxon>
        <taxon>Streptosporangium</taxon>
    </lineage>
</organism>
<dbReference type="Gene3D" id="6.10.250.660">
    <property type="match status" value="1"/>
</dbReference>
<keyword evidence="4" id="KW-0963">Cytoplasm</keyword>
<evidence type="ECO:0000313" key="11">
    <source>
        <dbReference type="Proteomes" id="UP001225356"/>
    </source>
</evidence>
<gene>
    <name evidence="10" type="ORF">J2853_006533</name>
</gene>
<keyword evidence="7" id="KW-0131">Cell cycle</keyword>
<dbReference type="InterPro" id="IPR019933">
    <property type="entry name" value="DivIVA_domain"/>
</dbReference>
<dbReference type="GO" id="GO:0051301">
    <property type="term" value="P:cell division"/>
    <property type="evidence" value="ECO:0007669"/>
    <property type="project" value="UniProtKB-KW"/>
</dbReference>
<protein>
    <recommendedName>
        <fullName evidence="3">Cell wall synthesis protein Wag31</fullName>
    </recommendedName>
    <alternativeName>
        <fullName evidence="8">Antigen 84</fullName>
    </alternativeName>
</protein>
<evidence type="ECO:0000256" key="9">
    <source>
        <dbReference type="SAM" id="Coils"/>
    </source>
</evidence>
<accession>A0ABT9QKN9</accession>
<proteinExistence type="inferred from homology"/>
<dbReference type="Pfam" id="PF05103">
    <property type="entry name" value="DivIVA"/>
    <property type="match status" value="1"/>
</dbReference>
<evidence type="ECO:0000256" key="3">
    <source>
        <dbReference type="ARBA" id="ARBA00018787"/>
    </source>
</evidence>
<dbReference type="RefSeq" id="WP_307564426.1">
    <property type="nucleotide sequence ID" value="NZ_JAUSQU010000001.1"/>
</dbReference>
<dbReference type="Proteomes" id="UP001225356">
    <property type="component" value="Unassembled WGS sequence"/>
</dbReference>
<dbReference type="InterPro" id="IPR007793">
    <property type="entry name" value="DivIVA_fam"/>
</dbReference>
<sequence length="215" mass="24138">MGEMTWEHHSSRDFRPLTPDQVRKKQFSRAKLARRGYSEEEVESFLYRVADEMAGGDKEKADLRAEIDRLKNWYKNQGADVADPGMGQPRVSIDAVNILSRAQQTADAQIAEAEDYARRLVGQARQQYELTLQEAQQRAEEAAVEAVDAYRSSGVVQSAEAEELESRIAYLRTFAEVTQVQLRAVLEGLANEVNKLGSLPSRSRQAATDPLTRHG</sequence>
<comment type="caution">
    <text evidence="10">The sequence shown here is derived from an EMBL/GenBank/DDBJ whole genome shotgun (WGS) entry which is preliminary data.</text>
</comment>
<keyword evidence="11" id="KW-1185">Reference proteome</keyword>
<keyword evidence="6 9" id="KW-0175">Coiled coil</keyword>
<evidence type="ECO:0000256" key="5">
    <source>
        <dbReference type="ARBA" id="ARBA00022618"/>
    </source>
</evidence>
<evidence type="ECO:0000256" key="6">
    <source>
        <dbReference type="ARBA" id="ARBA00023054"/>
    </source>
</evidence>
<dbReference type="EMBL" id="JAUSQU010000001">
    <property type="protein sequence ID" value="MDP9847322.1"/>
    <property type="molecule type" value="Genomic_DNA"/>
</dbReference>
<dbReference type="PANTHER" id="PTHR35794">
    <property type="entry name" value="CELL DIVISION PROTEIN DIVIVA"/>
    <property type="match status" value="1"/>
</dbReference>
<comment type="subcellular location">
    <subcellularLocation>
        <location evidence="1">Cytoplasm</location>
    </subcellularLocation>
</comment>
<evidence type="ECO:0000313" key="10">
    <source>
        <dbReference type="EMBL" id="MDP9847322.1"/>
    </source>
</evidence>